<comment type="caution">
    <text evidence="2">The sequence shown here is derived from an EMBL/GenBank/DDBJ whole genome shotgun (WGS) entry which is preliminary data.</text>
</comment>
<evidence type="ECO:0000313" key="2">
    <source>
        <dbReference type="EMBL" id="KAH3840010.1"/>
    </source>
</evidence>
<dbReference type="Gene3D" id="2.40.50.140">
    <property type="entry name" value="Nucleic acid-binding proteins"/>
    <property type="match status" value="1"/>
</dbReference>
<dbReference type="EMBL" id="JAIWYP010000004">
    <property type="protein sequence ID" value="KAH3840010.1"/>
    <property type="molecule type" value="Genomic_DNA"/>
</dbReference>
<proteinExistence type="predicted"/>
<organism evidence="2 3">
    <name type="scientific">Dreissena polymorpha</name>
    <name type="common">Zebra mussel</name>
    <name type="synonym">Mytilus polymorpha</name>
    <dbReference type="NCBI Taxonomy" id="45954"/>
    <lineage>
        <taxon>Eukaryota</taxon>
        <taxon>Metazoa</taxon>
        <taxon>Spiralia</taxon>
        <taxon>Lophotrochozoa</taxon>
        <taxon>Mollusca</taxon>
        <taxon>Bivalvia</taxon>
        <taxon>Autobranchia</taxon>
        <taxon>Heteroconchia</taxon>
        <taxon>Euheterodonta</taxon>
        <taxon>Imparidentia</taxon>
        <taxon>Neoheterodontei</taxon>
        <taxon>Myida</taxon>
        <taxon>Dreissenoidea</taxon>
        <taxon>Dreissenidae</taxon>
        <taxon>Dreissena</taxon>
    </lineage>
</organism>
<evidence type="ECO:0008006" key="4">
    <source>
        <dbReference type="Google" id="ProtNLM"/>
    </source>
</evidence>
<feature type="region of interest" description="Disordered" evidence="1">
    <location>
        <begin position="282"/>
        <end position="304"/>
    </location>
</feature>
<dbReference type="InterPro" id="IPR043522">
    <property type="entry name" value="DDIAS"/>
</dbReference>
<accession>A0A9D4KI85</accession>
<feature type="region of interest" description="Disordered" evidence="1">
    <location>
        <begin position="626"/>
        <end position="645"/>
    </location>
</feature>
<keyword evidence="3" id="KW-1185">Reference proteome</keyword>
<dbReference type="SUPFAM" id="SSF50249">
    <property type="entry name" value="Nucleic acid-binding proteins"/>
    <property type="match status" value="1"/>
</dbReference>
<reference evidence="2" key="1">
    <citation type="journal article" date="2019" name="bioRxiv">
        <title>The Genome of the Zebra Mussel, Dreissena polymorpha: A Resource for Invasive Species Research.</title>
        <authorList>
            <person name="McCartney M.A."/>
            <person name="Auch B."/>
            <person name="Kono T."/>
            <person name="Mallez S."/>
            <person name="Zhang Y."/>
            <person name="Obille A."/>
            <person name="Becker A."/>
            <person name="Abrahante J.E."/>
            <person name="Garbe J."/>
            <person name="Badalamenti J.P."/>
            <person name="Herman A."/>
            <person name="Mangelson H."/>
            <person name="Liachko I."/>
            <person name="Sullivan S."/>
            <person name="Sone E.D."/>
            <person name="Koren S."/>
            <person name="Silverstein K.A.T."/>
            <person name="Beckman K.B."/>
            <person name="Gohl D.M."/>
        </authorList>
    </citation>
    <scope>NUCLEOTIDE SEQUENCE</scope>
    <source>
        <strain evidence="2">Duluth1</strain>
        <tissue evidence="2">Whole animal</tissue>
    </source>
</reference>
<gene>
    <name evidence="2" type="ORF">DPMN_113451</name>
</gene>
<dbReference type="PANTHER" id="PTHR35537">
    <property type="entry name" value="DNA DAMAGE-INDUCIBLE APOPTOSIS SUPPRESSOR PROTEIN DDIAS"/>
    <property type="match status" value="1"/>
</dbReference>
<dbReference type="Proteomes" id="UP000828390">
    <property type="component" value="Unassembled WGS sequence"/>
</dbReference>
<dbReference type="GO" id="GO:1902230">
    <property type="term" value="P:negative regulation of intrinsic apoptotic signaling pathway in response to DNA damage"/>
    <property type="evidence" value="ECO:0007669"/>
    <property type="project" value="InterPro"/>
</dbReference>
<sequence>MKKAVISCKSQQPGGLHERMAADHVLLLARVIDVLDSIIAYPSCNLCYTKLLIDPTTSRYHCMKCYSSQVKCRVQWRYRLVLSVSDGCVVGSVVTFGKMLEPYFGKTATEFRRSLDDLEGSGYPANELLQDALTRTFVGKCFYFGFKVNETPTKVTLGTLFQEDPGGFNQTDSDGNDSGISHILAYQMIASQDGVYATVTDHMRLLVKQLRHGYEETPRSDQQNRLKSIYARSCKSLLTESHLSCYGSFIGQHSVELSCDHCQEVSNNGSVTKCLLNSDHSKTSSELGNLDRNEQSTTSELGIQPEDEKHVSVDGITFEDSSGCNSFSNISDVIPNEFQETLCENVIEKKIGFSDTNNDISNTSRRIDRELQRRHVFHTLTHNPPQLCTMIPRNQIETNNQVNNNHIKGPECEISCRNDHNNLFMPESEGMQLFFESQCDGIDFSNDDSGQYITTEKVFINCYTSKNTLGSEYLNNGNSITCHSEHSLGNVSFKRNQISGTGIHGDPGIDLRPLPNSVKCVNSMDKVNQNVATASTLLPESEPLEDFLSSFQGFSMSMTEIVNIETVKSNCNLSYANFDNSRDTSHNEGAYFHSEIEKQRHTFSNNMYELRTDQISSMVSICGHDVNDEGNTKRKDSKSEDGQKHNMFNTAEFSAGDFETQDLELFLDNIIATQTDAKCTENNDENTKTASVHLSEPCEGVLQTRTTESFTCTFNVTDLDTELEQFMKSVFTKEDDQMKTNSMEEHNHEQALNEFVRNEDISKPCCNESLLFSHSFVESDLISECNEINLPMKNTEQNYEVCAACNYHDSDRYVEDIINKSRPTNEIYESKYDDGESKNDIITINFEKEMVEEFAKVSQSPCTNIKILCENVTAKPNERHCVSGGHSWLEGSDSLSITSNDIHTGVCTQLPLESIHHFRLSAKKTRDEENYHDYVSNDRECCLLEKSDIRYTNDNQSGDLFDVSNKHEETIDISNTPEHLGKQSYRSKVIDLFCSPEMCSEGKESMNDTTSVCTKPCYSTPLVNHTLNFDTPGLDQCIIVDSQEVSPLQEHSNEQLEAKDRNFHLDVLDRELHASKCGTPGLDAAMIVESQEVLSHSSNEKKESHLYSRKVRFDKRLQRVSSCHLIDIKMQLNISPSTQAKTTKSCLRKTNENDLFSTRELLKTNGLQESDHYAGKLQHVTEVTELNSMNAFDNGNTCARNNLHENNSCDMFASFDLSLSTQSMEYSNNFQEKRKCLFKDSFLCNESKVKERDVINSIGTEASRCDYNDLSADLFRDSLIDNPDDLSSKKQQNETRDAKVTVQNSVTTERQVFKPLISNLQTTSKSDKCAYLSPDVIDDSPLLAGKKGDFGFILKSVPHVATTIFGRKLFM</sequence>
<evidence type="ECO:0000313" key="3">
    <source>
        <dbReference type="Proteomes" id="UP000828390"/>
    </source>
</evidence>
<name>A0A9D4KI85_DREPO</name>
<protein>
    <recommendedName>
        <fullName evidence="4">DNA damage-induced apoptosis suppressor protein</fullName>
    </recommendedName>
</protein>
<feature type="compositionally biased region" description="Basic and acidic residues" evidence="1">
    <location>
        <begin position="626"/>
        <end position="644"/>
    </location>
</feature>
<dbReference type="OrthoDB" id="6156257at2759"/>
<evidence type="ECO:0000256" key="1">
    <source>
        <dbReference type="SAM" id="MobiDB-lite"/>
    </source>
</evidence>
<feature type="compositionally biased region" description="Basic and acidic residues" evidence="1">
    <location>
        <begin position="282"/>
        <end position="294"/>
    </location>
</feature>
<reference evidence="2" key="2">
    <citation type="submission" date="2020-11" db="EMBL/GenBank/DDBJ databases">
        <authorList>
            <person name="McCartney M.A."/>
            <person name="Auch B."/>
            <person name="Kono T."/>
            <person name="Mallez S."/>
            <person name="Becker A."/>
            <person name="Gohl D.M."/>
            <person name="Silverstein K.A.T."/>
            <person name="Koren S."/>
            <person name="Bechman K.B."/>
            <person name="Herman A."/>
            <person name="Abrahante J.E."/>
            <person name="Garbe J."/>
        </authorList>
    </citation>
    <scope>NUCLEOTIDE SEQUENCE</scope>
    <source>
        <strain evidence="2">Duluth1</strain>
        <tissue evidence="2">Whole animal</tissue>
    </source>
</reference>
<dbReference type="PANTHER" id="PTHR35537:SF1">
    <property type="entry name" value="DNA DAMAGE-INDUCED APOPTOSIS SUPPRESSOR PROTEIN"/>
    <property type="match status" value="1"/>
</dbReference>
<dbReference type="GO" id="GO:0005634">
    <property type="term" value="C:nucleus"/>
    <property type="evidence" value="ECO:0007669"/>
    <property type="project" value="TreeGrafter"/>
</dbReference>
<dbReference type="InterPro" id="IPR012340">
    <property type="entry name" value="NA-bd_OB-fold"/>
</dbReference>
<dbReference type="GO" id="GO:0005737">
    <property type="term" value="C:cytoplasm"/>
    <property type="evidence" value="ECO:0007669"/>
    <property type="project" value="TreeGrafter"/>
</dbReference>